<dbReference type="SUPFAM" id="SSF55347">
    <property type="entry name" value="Glyceraldehyde-3-phosphate dehydrogenase-like, C-terminal domain"/>
    <property type="match status" value="1"/>
</dbReference>
<evidence type="ECO:0000313" key="4">
    <source>
        <dbReference type="EMBL" id="GAH58645.1"/>
    </source>
</evidence>
<protein>
    <recommendedName>
        <fullName evidence="5">Gfo/Idh/MocA-like oxidoreductase N-terminal domain-containing protein</fullName>
    </recommendedName>
</protein>
<evidence type="ECO:0000256" key="1">
    <source>
        <dbReference type="ARBA" id="ARBA00023002"/>
    </source>
</evidence>
<dbReference type="AlphaFoldDB" id="X1HNN5"/>
<dbReference type="FunFam" id="3.30.360.10:FF:000023">
    <property type="entry name" value="Inositol 2-dehydrogenase"/>
    <property type="match status" value="1"/>
</dbReference>
<comment type="caution">
    <text evidence="4">The sequence shown here is derived from an EMBL/GenBank/DDBJ whole genome shotgun (WGS) entry which is preliminary data.</text>
</comment>
<dbReference type="InterPro" id="IPR036291">
    <property type="entry name" value="NAD(P)-bd_dom_sf"/>
</dbReference>
<dbReference type="PANTHER" id="PTHR42840:SF3">
    <property type="entry name" value="BINDING ROSSMANN FOLD OXIDOREDUCTASE, PUTATIVE (AFU_ORTHOLOGUE AFUA_2G10240)-RELATED"/>
    <property type="match status" value="1"/>
</dbReference>
<evidence type="ECO:0008006" key="5">
    <source>
        <dbReference type="Google" id="ProtNLM"/>
    </source>
</evidence>
<dbReference type="GO" id="GO:0000166">
    <property type="term" value="F:nucleotide binding"/>
    <property type="evidence" value="ECO:0007669"/>
    <property type="project" value="InterPro"/>
</dbReference>
<keyword evidence="1" id="KW-0560">Oxidoreductase</keyword>
<reference evidence="4" key="1">
    <citation type="journal article" date="2014" name="Front. Microbiol.">
        <title>High frequency of phylogenetically diverse reductive dehalogenase-homologous genes in deep subseafloor sedimentary metagenomes.</title>
        <authorList>
            <person name="Kawai M."/>
            <person name="Futagami T."/>
            <person name="Toyoda A."/>
            <person name="Takaki Y."/>
            <person name="Nishi S."/>
            <person name="Hori S."/>
            <person name="Arai W."/>
            <person name="Tsubouchi T."/>
            <person name="Morono Y."/>
            <person name="Uchiyama I."/>
            <person name="Ito T."/>
            <person name="Fujiyama A."/>
            <person name="Inagaki F."/>
            <person name="Takami H."/>
        </authorList>
    </citation>
    <scope>NUCLEOTIDE SEQUENCE</scope>
    <source>
        <strain evidence="4">Expedition CK06-06</strain>
    </source>
</reference>
<feature type="domain" description="Gfo/Idh/MocA-like oxidoreductase N-terminal" evidence="2">
    <location>
        <begin position="23"/>
        <end position="100"/>
    </location>
</feature>
<dbReference type="EMBL" id="BARU01023910">
    <property type="protein sequence ID" value="GAH58645.1"/>
    <property type="molecule type" value="Genomic_DNA"/>
</dbReference>
<dbReference type="InterPro" id="IPR000683">
    <property type="entry name" value="Gfo/Idh/MocA-like_OxRdtase_N"/>
</dbReference>
<dbReference type="Gene3D" id="3.40.50.720">
    <property type="entry name" value="NAD(P)-binding Rossmann-like Domain"/>
    <property type="match status" value="1"/>
</dbReference>
<dbReference type="PANTHER" id="PTHR42840">
    <property type="entry name" value="NAD(P)-BINDING ROSSMANN-FOLD SUPERFAMILY PROTEIN-RELATED"/>
    <property type="match status" value="1"/>
</dbReference>
<dbReference type="SUPFAM" id="SSF51735">
    <property type="entry name" value="NAD(P)-binding Rossmann-fold domains"/>
    <property type="match status" value="1"/>
</dbReference>
<gene>
    <name evidence="4" type="ORF">S03H2_38755</name>
</gene>
<dbReference type="Pfam" id="PF01408">
    <property type="entry name" value="GFO_IDH_MocA"/>
    <property type="match status" value="1"/>
</dbReference>
<feature type="non-terminal residue" evidence="4">
    <location>
        <position position="1"/>
    </location>
</feature>
<proteinExistence type="predicted"/>
<name>X1HNN5_9ZZZZ</name>
<organism evidence="4">
    <name type="scientific">marine sediment metagenome</name>
    <dbReference type="NCBI Taxonomy" id="412755"/>
    <lineage>
        <taxon>unclassified sequences</taxon>
        <taxon>metagenomes</taxon>
        <taxon>ecological metagenomes</taxon>
    </lineage>
</organism>
<accession>X1HNN5</accession>
<feature type="non-terminal residue" evidence="4">
    <location>
        <position position="276"/>
    </location>
</feature>
<sequence>NILKMPDARLKIVADPFIDDNWARSRGLSTALDPESVFSDDEIEAALIFSPSPLHAEQIIAAARAGKHIFCEKPIALNPDRIRQALKVVAEEGVKLQVGFNRRFDPDFRRIKQAVASGEIGRLYLIKITARDPAPPPMEYVKGSGGMFLDMTIHDFDMVRYLSGSEVEEVYAAGAVLVDPAIGEAGDIDTAVTTMKLSNGALAVIDNSRQAVYGYDQRIEVFGSKGSIAAGNRTPTRTVLTTTDGVVADKPLVFFLERYQESFRAEIAEFIRSVRE</sequence>
<dbReference type="NCBIfam" id="TIGR04380">
    <property type="entry name" value="myo_inos_iolG"/>
    <property type="match status" value="1"/>
</dbReference>
<evidence type="ECO:0000259" key="2">
    <source>
        <dbReference type="Pfam" id="PF01408"/>
    </source>
</evidence>
<dbReference type="Pfam" id="PF22725">
    <property type="entry name" value="GFO_IDH_MocA_C3"/>
    <property type="match status" value="1"/>
</dbReference>
<dbReference type="Gene3D" id="3.30.360.10">
    <property type="entry name" value="Dihydrodipicolinate Reductase, domain 2"/>
    <property type="match status" value="1"/>
</dbReference>
<evidence type="ECO:0000259" key="3">
    <source>
        <dbReference type="Pfam" id="PF22725"/>
    </source>
</evidence>
<feature type="domain" description="GFO/IDH/MocA-like oxidoreductase" evidence="3">
    <location>
        <begin position="108"/>
        <end position="228"/>
    </location>
</feature>
<dbReference type="InterPro" id="IPR055170">
    <property type="entry name" value="GFO_IDH_MocA-like_dom"/>
</dbReference>
<dbReference type="InterPro" id="IPR030827">
    <property type="entry name" value="Myo_inos_IolG"/>
</dbReference>
<dbReference type="GO" id="GO:0016491">
    <property type="term" value="F:oxidoreductase activity"/>
    <property type="evidence" value="ECO:0007669"/>
    <property type="project" value="UniProtKB-KW"/>
</dbReference>